<dbReference type="RefSeq" id="WP_078254776.1">
    <property type="nucleotide sequence ID" value="NZ_MUYU01000025.1"/>
</dbReference>
<evidence type="ECO:0000259" key="12">
    <source>
        <dbReference type="Pfam" id="PF03895"/>
    </source>
</evidence>
<feature type="domain" description="Trimeric autotransporter adhesin YadA-like head" evidence="13">
    <location>
        <begin position="775"/>
        <end position="798"/>
    </location>
</feature>
<evidence type="ECO:0000256" key="11">
    <source>
        <dbReference type="SAM" id="MobiDB-lite"/>
    </source>
</evidence>
<dbReference type="GO" id="GO:0009986">
    <property type="term" value="C:cell surface"/>
    <property type="evidence" value="ECO:0007669"/>
    <property type="project" value="UniProtKB-SubCell"/>
</dbReference>
<keyword evidence="4" id="KW-0813">Transport</keyword>
<keyword evidence="10" id="KW-0998">Cell outer membrane</keyword>
<comment type="caution">
    <text evidence="17">The sequence shown here is derived from an EMBL/GenBank/DDBJ whole genome shotgun (WGS) entry which is preliminary data.</text>
</comment>
<dbReference type="Proteomes" id="UP000189800">
    <property type="component" value="Unassembled WGS sequence"/>
</dbReference>
<dbReference type="Gene3D" id="3.30.1300.30">
    <property type="entry name" value="GSPII I/J protein-like"/>
    <property type="match status" value="1"/>
</dbReference>
<feature type="domain" description="Trimeric autotransporter adhesin YadA-like head" evidence="13">
    <location>
        <begin position="484"/>
        <end position="508"/>
    </location>
</feature>
<dbReference type="Gene3D" id="2.60.40.4050">
    <property type="match status" value="1"/>
</dbReference>
<keyword evidence="18" id="KW-1185">Reference proteome</keyword>
<gene>
    <name evidence="17" type="ORF">B0680_09080</name>
</gene>
<feature type="domain" description="Trimeric autotransporter adhesin YadA-like head" evidence="13">
    <location>
        <begin position="802"/>
        <end position="828"/>
    </location>
</feature>
<feature type="domain" description="Trimeric autotransporter adhesin YadA-like head" evidence="13">
    <location>
        <begin position="339"/>
        <end position="361"/>
    </location>
</feature>
<evidence type="ECO:0000256" key="7">
    <source>
        <dbReference type="ARBA" id="ARBA00022729"/>
    </source>
</evidence>
<keyword evidence="5" id="KW-1134">Transmembrane beta strand</keyword>
<evidence type="ECO:0000313" key="18">
    <source>
        <dbReference type="Proteomes" id="UP000189800"/>
    </source>
</evidence>
<dbReference type="CDD" id="cd12820">
    <property type="entry name" value="LbR_YadA-like"/>
    <property type="match status" value="2"/>
</dbReference>
<dbReference type="InterPro" id="IPR040482">
    <property type="entry name" value="Trp_ring"/>
</dbReference>
<keyword evidence="9" id="KW-0472">Membrane</keyword>
<evidence type="ECO:0000256" key="10">
    <source>
        <dbReference type="ARBA" id="ARBA00023237"/>
    </source>
</evidence>
<evidence type="ECO:0000256" key="6">
    <source>
        <dbReference type="ARBA" id="ARBA00022692"/>
    </source>
</evidence>
<dbReference type="Pfam" id="PF05658">
    <property type="entry name" value="YadA_head"/>
    <property type="match status" value="10"/>
</dbReference>
<dbReference type="InterPro" id="IPR037174">
    <property type="entry name" value="Trimeric_adhesin"/>
</dbReference>
<evidence type="ECO:0000259" key="15">
    <source>
        <dbReference type="Pfam" id="PF13018"/>
    </source>
</evidence>
<dbReference type="SUPFAM" id="SSF101967">
    <property type="entry name" value="Adhesin YadA, collagen-binding domain"/>
    <property type="match status" value="4"/>
</dbReference>
<evidence type="ECO:0000259" key="16">
    <source>
        <dbReference type="Pfam" id="PF18669"/>
    </source>
</evidence>
<comment type="subcellular location">
    <subcellularLocation>
        <location evidence="2">Cell outer membrane</location>
    </subcellularLocation>
    <subcellularLocation>
        <location evidence="1">Cell surface</location>
    </subcellularLocation>
</comment>
<proteinExistence type="inferred from homology"/>
<evidence type="ECO:0000256" key="3">
    <source>
        <dbReference type="ARBA" id="ARBA00005848"/>
    </source>
</evidence>
<evidence type="ECO:0000313" key="17">
    <source>
        <dbReference type="EMBL" id="OOS22955.1"/>
    </source>
</evidence>
<dbReference type="SUPFAM" id="SSF54523">
    <property type="entry name" value="Pili subunits"/>
    <property type="match status" value="1"/>
</dbReference>
<name>A0A1T0CKU9_9GAMM</name>
<dbReference type="Gene3D" id="2.150.10.10">
    <property type="entry name" value="Serralysin-like metalloprotease, C-terminal"/>
    <property type="match status" value="7"/>
</dbReference>
<evidence type="ECO:0000256" key="2">
    <source>
        <dbReference type="ARBA" id="ARBA00004442"/>
    </source>
</evidence>
<dbReference type="OrthoDB" id="5680814at2"/>
<dbReference type="GO" id="GO:0009279">
    <property type="term" value="C:cell outer membrane"/>
    <property type="evidence" value="ECO:0007669"/>
    <property type="project" value="UniProtKB-SubCell"/>
</dbReference>
<feature type="region of interest" description="Disordered" evidence="11">
    <location>
        <begin position="1691"/>
        <end position="1713"/>
    </location>
</feature>
<dbReference type="Gene3D" id="6.20.50.100">
    <property type="match status" value="1"/>
</dbReference>
<reference evidence="17 18" key="1">
    <citation type="submission" date="2017-02" db="EMBL/GenBank/DDBJ databases">
        <title>Draft genome sequence of Moraxella pluranimalium CCUG 54913T type strain.</title>
        <authorList>
            <person name="Salva-Serra F."/>
            <person name="Engstrom-Jakobsson H."/>
            <person name="Thorell K."/>
            <person name="Jaen-Luchoro D."/>
            <person name="Gonzales-Siles L."/>
            <person name="Karlsson R."/>
            <person name="Yazdan S."/>
            <person name="Boulund F."/>
            <person name="Johnning A."/>
            <person name="Engstrand L."/>
            <person name="Kristiansson E."/>
            <person name="Moore E."/>
        </authorList>
    </citation>
    <scope>NUCLEOTIDE SEQUENCE [LARGE SCALE GENOMIC DNA]</scope>
    <source>
        <strain evidence="17 18">CCUG 54913</strain>
    </source>
</reference>
<dbReference type="EMBL" id="MUYU01000025">
    <property type="protein sequence ID" value="OOS22955.1"/>
    <property type="molecule type" value="Genomic_DNA"/>
</dbReference>
<evidence type="ECO:0000256" key="5">
    <source>
        <dbReference type="ARBA" id="ARBA00022452"/>
    </source>
</evidence>
<evidence type="ECO:0000256" key="1">
    <source>
        <dbReference type="ARBA" id="ARBA00004241"/>
    </source>
</evidence>
<feature type="domain" description="Trimeric autotransporter adhesin YadA-like head" evidence="13">
    <location>
        <begin position="453"/>
        <end position="479"/>
    </location>
</feature>
<dbReference type="Pfam" id="PF05662">
    <property type="entry name" value="YadA_stalk"/>
    <property type="match status" value="3"/>
</dbReference>
<feature type="domain" description="Trimeric autotransporter adhesin YadA-like stalk" evidence="14">
    <location>
        <begin position="1083"/>
        <end position="1127"/>
    </location>
</feature>
<dbReference type="InterPro" id="IPR008640">
    <property type="entry name" value="Adhesin_Head_dom"/>
</dbReference>
<dbReference type="Pfam" id="PF13018">
    <property type="entry name" value="ESPR"/>
    <property type="match status" value="1"/>
</dbReference>
<dbReference type="Pfam" id="PF18669">
    <property type="entry name" value="Trp_ring"/>
    <property type="match status" value="1"/>
</dbReference>
<evidence type="ECO:0000256" key="4">
    <source>
        <dbReference type="ARBA" id="ARBA00022448"/>
    </source>
</evidence>
<dbReference type="InterPro" id="IPR024973">
    <property type="entry name" value="ESPR"/>
</dbReference>
<feature type="domain" description="Trimeric autotransporter adhesin YadA-like stalk" evidence="14">
    <location>
        <begin position="2236"/>
        <end position="2278"/>
    </location>
</feature>
<feature type="domain" description="Trimeric autotransporter adhesin YadA-like head" evidence="13">
    <location>
        <begin position="942"/>
        <end position="968"/>
    </location>
</feature>
<comment type="similarity">
    <text evidence="3">Belongs to the autotransporter-2 (AT-2) (TC 1.B.40) family.</text>
</comment>
<evidence type="ECO:0000259" key="13">
    <source>
        <dbReference type="Pfam" id="PF05658"/>
    </source>
</evidence>
<feature type="domain" description="Trimeric autotransporter adhesin YadA-like stalk" evidence="14">
    <location>
        <begin position="579"/>
        <end position="615"/>
    </location>
</feature>
<feature type="domain" description="ESPR" evidence="15">
    <location>
        <begin position="1"/>
        <end position="48"/>
    </location>
</feature>
<dbReference type="InterPro" id="IPR005594">
    <property type="entry name" value="YadA_C"/>
</dbReference>
<dbReference type="STRING" id="470453.B0680_09080"/>
<dbReference type="SUPFAM" id="SSF101999">
    <property type="entry name" value="Trimeric adhesin"/>
    <property type="match status" value="2"/>
</dbReference>
<dbReference type="Pfam" id="PF03895">
    <property type="entry name" value="YadA_anchor"/>
    <property type="match status" value="1"/>
</dbReference>
<feature type="domain" description="Trimeric autotransporter adhesin Trp ring" evidence="16">
    <location>
        <begin position="1467"/>
        <end position="1501"/>
    </location>
</feature>
<organism evidence="17 18">
    <name type="scientific">Moraxella pluranimalium</name>
    <dbReference type="NCBI Taxonomy" id="470453"/>
    <lineage>
        <taxon>Bacteria</taxon>
        <taxon>Pseudomonadati</taxon>
        <taxon>Pseudomonadota</taxon>
        <taxon>Gammaproteobacteria</taxon>
        <taxon>Moraxellales</taxon>
        <taxon>Moraxellaceae</taxon>
        <taxon>Moraxella</taxon>
    </lineage>
</organism>
<feature type="domain" description="Trimeric autotransporter adhesin YadA-like head" evidence="13">
    <location>
        <begin position="411"/>
        <end position="437"/>
    </location>
</feature>
<keyword evidence="7" id="KW-0732">Signal</keyword>
<dbReference type="InterPro" id="IPR011049">
    <property type="entry name" value="Serralysin-like_metalloprot_C"/>
</dbReference>
<feature type="domain" description="Trimeric autotransporter adhesin YadA-like head" evidence="13">
    <location>
        <begin position="266"/>
        <end position="286"/>
    </location>
</feature>
<keyword evidence="8" id="KW-0653">Protein transport</keyword>
<evidence type="ECO:0000259" key="14">
    <source>
        <dbReference type="Pfam" id="PF05662"/>
    </source>
</evidence>
<dbReference type="Gene3D" id="1.20.5.170">
    <property type="match status" value="1"/>
</dbReference>
<dbReference type="InterPro" id="IPR008635">
    <property type="entry name" value="Coiled_stalk_dom"/>
</dbReference>
<evidence type="ECO:0000256" key="9">
    <source>
        <dbReference type="ARBA" id="ARBA00023136"/>
    </source>
</evidence>
<dbReference type="InterPro" id="IPR045584">
    <property type="entry name" value="Pilin-like"/>
</dbReference>
<evidence type="ECO:0000256" key="8">
    <source>
        <dbReference type="ARBA" id="ARBA00022927"/>
    </source>
</evidence>
<keyword evidence="6" id="KW-0812">Transmembrane</keyword>
<sequence>MNKVYKVIWNHATRTWVAASEIARSKGKTKSVKTAKTALAAAVAVAAATAGTSAHAAMAVGGDPNGAIDEVVAADWSSLSAAQLQAISITAGSGKSAATVSNAGKGMAIGENATVSYVHATNAGLMRNAGGTAIGYNSTVENSMKGTAIGAETYTNYNAVVIGANAKFIGDSADRSVESRPAVVIGSDALVRNVGTDGQNRGATVIGGNALAGFLTPAGAAAGTAGSLSDVDYTTYSGGLDAGRLMYRAGVTDDTGAQSRRLQSNEAVAIGFDSRAIGDQSIAIGAQVVSGHSSVAIGSNDYDAIVTQPNVANKFYDITGTELPKNNVSGWYETTYAKDGSVAIGAKAHSNELFGTALGSAAYVQAGAELGTAIGAGARVGNQTTAAGANMTSTSITSTKGGVAIAAGSVAEGDFTTAVGTGSKALAVNATALGYKALANATNATAVGAAAIAAADNALAYGANATAYADNSVAIGTNATVTSTGTSSIAFGSNANVSGERSVALGNNITALSTNGSVVLGDSSVEVTGKGAGAPEAVATVKEVTIGSGAATLTYSGFAGQVKDAGQYVSIGSVGAERQIKNVAPGAITNVSTDAINGSQLYAALDVVGQQIGNIYFHTNDGTTTQGAGDSATNLGKITDKAGATGEYAVTAGVNATSPSIAGVAIGHGAKVEKSSSTTGSGIAIGTNTLARDGSVVIGQEAKIIGDTGPSGAPGAVAVGKGATVEQYKGGHSTAIAIGNNAYAMASQTTARGTDRLGNEVIVGVGTSIGDSAVSGQSSVAFGQLAKAEKSNAAALGTTALASADYASAVGFASKATGDQSVAVGYNATAAKFMDTVIGPMSSATGGNSVAVGPGAHATAGTAIAIGSASNANSTGSIAMGCQTKAFAVNATAIGHAATAADVAATAVGVAARSFGDSSFAASRLSRAHGDSSNAVGFRAFALGTNSTAIGTNATASTGNSIAIGSGAVSGQATADLTRLNAAHATLAQQYNTANDPAIIAAQKAIIAAEEAKLAAANAQNTIAIGNLAQATHADAVALGSGSITTTANPTTEGTVAGVTYGTFAGTTPTSVVSVGSEGKERQIVNVAAGRISPTSTDAINGSQLYYAYKQAAKPLTITANTNADTDAETLDKTYAAGDGTQQQLGEALAIIGAATKVDGVARDTAAPTAGTYSAKNVQTVVSNNEVQIQIAEKPEFKEIKVKADDADNNPVVISSGAGDTGGTISNLTTVIQPPVGATETTAKPTTGLTNAATLGDVLNAGWNLKENGTAKDVVTPYDTVNFVNGNGTTVTVTPSNNGASNEIKVDINLADPNLTTTVGDNKLADDTAGKDGKVEAPTTGGDKLVNATTVANAINASGFTLKSSATAEGTKDVASTGDELINPGDVIEMVAGKNMAVKQAANGTITYSTEDSVEFTNVNVTSKLPVTSINVGEKAAKTATDLLDLTTAAKNTPDAVVTAKDLANYGWVVATPDNGYDAAVKNANTVNFIGDNHISVTGANNATTGTYDVKIELADSGAISFVEDTTGAAPVNTGAVKAGDTDGNNPTGFVSAKTVADAINGSGWRTNSTTATGPATETLVNPGEQVNFEAGKNMVVTQKVEKDANGADVISYTYATADDVTFNSTTVGGNEITYTDKDGNPVTKNKAGDFVDAQGNVVDPADVITKVENPITIGTVDGKNVISNLNSTLPNTTSVGDAPTKTAPNKADGTPFTAKDAQDLVNTAGNNAATLGDVLNAGWNLKVNNEDVDFVKPYDTVAFVNGTGTTARVESKDGVQSNITFDVNVDNKTTEITYADAKGNLLTPVKDAAGNITGYTNEDGSPYTGPVTSQISAIGPKVNGENVTGPISLVNGDTTTVTNTPDGIKVEVNTGEITPEADGSVTGPVTPALTDALKAAEDALAALPDTATEAEKKAAQDAVDAAQTAINNAGNQVATAQNVADAINGSGWNLQENGNHKDLVTPSNIVNFVNGTGTTANITTSKDGTISNVTYNVNVDNSTTMITYAATDADGNPITAYLQPDGTYNTQKDGKGATVEADKITGSQITAIAPTTQVNGNDVTGPVNLVNGNTTTVSNTPDGIKVEVNTTPLTNADNGKVNTPAKPDAIATAGDVAKAINGSGFTLTAQGANGSLVSPGETVDMKNTDGNINITKSADNNDVIYNLSADVNVSNSITAPNVNATTVNVGGAVNGAPNTALTTVAGTVLESDGTTPATADQDPNTGAGTGYALSVGGNQITHVANGAISPSSTDAINGSQLYALQSNINNQIGDVNNRIGDLDANRKAGSASAMAAAGLPQAYREGQSGIVAALGQYEGETGVAVGFTSISDNGKWLFRGSYATNSQNENAGNLGIGYYW</sequence>
<feature type="domain" description="Trimeric autotransporter adhesin YadA-like head" evidence="13">
    <location>
        <begin position="836"/>
        <end position="856"/>
    </location>
</feature>
<protein>
    <submittedName>
        <fullName evidence="17">Uncharacterized protein</fullName>
    </submittedName>
</protein>
<accession>A0A1T0CKU9</accession>
<feature type="domain" description="Trimeric autotransporter adhesin YadA-like head" evidence="13">
    <location>
        <begin position="1017"/>
        <end position="1043"/>
    </location>
</feature>
<dbReference type="Gene3D" id="3.90.1780.10">
    <property type="entry name" value="Trimeric adhesin"/>
    <property type="match status" value="6"/>
</dbReference>
<dbReference type="GO" id="GO:0015031">
    <property type="term" value="P:protein transport"/>
    <property type="evidence" value="ECO:0007669"/>
    <property type="project" value="UniProtKB-KW"/>
</dbReference>
<feature type="domain" description="Trimeric autotransporter adhesin YadA-like C-terminal membrane anchor" evidence="12">
    <location>
        <begin position="2297"/>
        <end position="2357"/>
    </location>
</feature>